<evidence type="ECO:0000313" key="3">
    <source>
        <dbReference type="Proteomes" id="UP000594263"/>
    </source>
</evidence>
<dbReference type="Gramene" id="Kaladp0068s0300.1.v1.1">
    <property type="protein sequence ID" value="Kaladp0068s0300.1.v1.1.CDS.1"/>
    <property type="gene ID" value="Kaladp0068s0300.v1.1"/>
</dbReference>
<dbReference type="Proteomes" id="UP000594263">
    <property type="component" value="Unplaced"/>
</dbReference>
<organism evidence="2 3">
    <name type="scientific">Kalanchoe fedtschenkoi</name>
    <name type="common">Lavender scallops</name>
    <name type="synonym">South American air plant</name>
    <dbReference type="NCBI Taxonomy" id="63787"/>
    <lineage>
        <taxon>Eukaryota</taxon>
        <taxon>Viridiplantae</taxon>
        <taxon>Streptophyta</taxon>
        <taxon>Embryophyta</taxon>
        <taxon>Tracheophyta</taxon>
        <taxon>Spermatophyta</taxon>
        <taxon>Magnoliopsida</taxon>
        <taxon>eudicotyledons</taxon>
        <taxon>Gunneridae</taxon>
        <taxon>Pentapetalae</taxon>
        <taxon>Saxifragales</taxon>
        <taxon>Crassulaceae</taxon>
        <taxon>Kalanchoe</taxon>
    </lineage>
</organism>
<dbReference type="PANTHER" id="PTHR35486:SF1">
    <property type="entry name" value="OS02G0689500 PROTEIN"/>
    <property type="match status" value="1"/>
</dbReference>
<accession>A0A7N0UIS7</accession>
<evidence type="ECO:0000313" key="2">
    <source>
        <dbReference type="EnsemblPlants" id="Kaladp0068s0300.1.v1.1.CDS.1"/>
    </source>
</evidence>
<keyword evidence="3" id="KW-1185">Reference proteome</keyword>
<protein>
    <submittedName>
        <fullName evidence="2">Uncharacterized protein</fullName>
    </submittedName>
</protein>
<dbReference type="AlphaFoldDB" id="A0A7N0UIS7"/>
<dbReference type="PANTHER" id="PTHR35486">
    <property type="entry name" value="EXPRESSED PROTEIN"/>
    <property type="match status" value="1"/>
</dbReference>
<evidence type="ECO:0000256" key="1">
    <source>
        <dbReference type="SAM" id="MobiDB-lite"/>
    </source>
</evidence>
<proteinExistence type="predicted"/>
<dbReference type="EnsemblPlants" id="Kaladp0068s0300.1.v1.1">
    <property type="protein sequence ID" value="Kaladp0068s0300.1.v1.1.CDS.1"/>
    <property type="gene ID" value="Kaladp0068s0300.v1.1"/>
</dbReference>
<sequence>MKCRLHSTDLSSTVGVCASCLRERLFLLVSAQSQHIQSHSHPPLFPRSVSPYISRRKIGDTSDSLHGCDFSNLRSRCATQVGPSATGLQTMISDSSRKRRSRFSFITSLFKSRSHKSESGPHTASNSSPLWYPHGSKSKTVPKFAGERIQNPVSDRGMSPSRSSCDDVEDSSSRSSESWDPTWKQTPVSAAAPSRRRHSNMSGFPFCLSPLVRASPNRNWNRNGLTAEGAEVVGASRKAQLTDANSFCKNRSKKMADFGRGGCDHRR</sequence>
<dbReference type="OMA" id="HRDLCDE"/>
<reference evidence="2" key="1">
    <citation type="submission" date="2021-01" db="UniProtKB">
        <authorList>
            <consortium name="EnsemblPlants"/>
        </authorList>
    </citation>
    <scope>IDENTIFICATION</scope>
</reference>
<name>A0A7N0UIS7_KALFE</name>
<feature type="region of interest" description="Disordered" evidence="1">
    <location>
        <begin position="114"/>
        <end position="199"/>
    </location>
</feature>
<feature type="compositionally biased region" description="Polar residues" evidence="1">
    <location>
        <begin position="120"/>
        <end position="129"/>
    </location>
</feature>